<protein>
    <submittedName>
        <fullName evidence="1">Uncharacterized protein</fullName>
    </submittedName>
</protein>
<evidence type="ECO:0000313" key="2">
    <source>
        <dbReference type="Proteomes" id="UP000663841"/>
    </source>
</evidence>
<reference evidence="1" key="1">
    <citation type="submission" date="2021-01" db="EMBL/GenBank/DDBJ databases">
        <authorList>
            <person name="Kaushik A."/>
        </authorList>
    </citation>
    <scope>NUCLEOTIDE SEQUENCE</scope>
    <source>
        <strain evidence="1">AG3-T5</strain>
    </source>
</reference>
<proteinExistence type="predicted"/>
<dbReference type="Proteomes" id="UP000663841">
    <property type="component" value="Unassembled WGS sequence"/>
</dbReference>
<accession>A0A8H2WW83</accession>
<gene>
    <name evidence="1" type="ORF">RDB_LOCUS23389</name>
</gene>
<sequence>MPAINDGVYSLELPFEQGCISDTGSGRYINVLQPGSLGPDAHKVKVTYNKEKGAYTLQFEKSKLYVTFEDEPRVNNKLLPGNKPRYFRIEPHEYDEGKYVIVVAEAKIFHIGLSMERISPPWVAMTNFPEKQSWAFRKI</sequence>
<dbReference type="Gene3D" id="2.80.10.50">
    <property type="match status" value="1"/>
</dbReference>
<organism evidence="1 2">
    <name type="scientific">Rhizoctonia solani</name>
    <dbReference type="NCBI Taxonomy" id="456999"/>
    <lineage>
        <taxon>Eukaryota</taxon>
        <taxon>Fungi</taxon>
        <taxon>Dikarya</taxon>
        <taxon>Basidiomycota</taxon>
        <taxon>Agaricomycotina</taxon>
        <taxon>Agaricomycetes</taxon>
        <taxon>Cantharellales</taxon>
        <taxon>Ceratobasidiaceae</taxon>
        <taxon>Rhizoctonia</taxon>
    </lineage>
</organism>
<evidence type="ECO:0000313" key="1">
    <source>
        <dbReference type="EMBL" id="CAE6411133.1"/>
    </source>
</evidence>
<dbReference type="EMBL" id="CAJMWW010000063">
    <property type="protein sequence ID" value="CAE6411133.1"/>
    <property type="molecule type" value="Genomic_DNA"/>
</dbReference>
<dbReference type="AlphaFoldDB" id="A0A8H2WW83"/>
<name>A0A8H2WW83_9AGAM</name>
<comment type="caution">
    <text evidence="1">The sequence shown here is derived from an EMBL/GenBank/DDBJ whole genome shotgun (WGS) entry which is preliminary data.</text>
</comment>